<dbReference type="Proteomes" id="UP000291236">
    <property type="component" value="Chromosome"/>
</dbReference>
<evidence type="ECO:0000313" key="2">
    <source>
        <dbReference type="EMBL" id="BBH53686.1"/>
    </source>
</evidence>
<dbReference type="PANTHER" id="PTHR33371">
    <property type="entry name" value="INTERMEMBRANE PHOSPHOLIPID TRANSPORT SYSTEM BINDING PROTEIN MLAD-RELATED"/>
    <property type="match status" value="1"/>
</dbReference>
<dbReference type="PANTHER" id="PTHR33371:SF4">
    <property type="entry name" value="INTERMEMBRANE PHOSPHOLIPID TRANSPORT SYSTEM BINDING PROTEIN MLAD"/>
    <property type="match status" value="1"/>
</dbReference>
<accession>A0A4P2VKB9</accession>
<name>A0A4P2VKB9_FLUSA</name>
<dbReference type="EMBL" id="AP019368">
    <property type="protein sequence ID" value="BBH53686.1"/>
    <property type="molecule type" value="Genomic_DNA"/>
</dbReference>
<dbReference type="AlphaFoldDB" id="A0A4P2VKB9"/>
<dbReference type="Pfam" id="PF02470">
    <property type="entry name" value="MlaD"/>
    <property type="match status" value="1"/>
</dbReference>
<dbReference type="RefSeq" id="WP_130610042.1">
    <property type="nucleotide sequence ID" value="NZ_AP019368.1"/>
</dbReference>
<feature type="domain" description="Mce/MlaD" evidence="1">
    <location>
        <begin position="36"/>
        <end position="109"/>
    </location>
</feature>
<organism evidence="2 3">
    <name type="scientific">Fluviispira sanaruensis</name>
    <dbReference type="NCBI Taxonomy" id="2493639"/>
    <lineage>
        <taxon>Bacteria</taxon>
        <taxon>Pseudomonadati</taxon>
        <taxon>Bdellovibrionota</taxon>
        <taxon>Oligoflexia</taxon>
        <taxon>Silvanigrellales</taxon>
        <taxon>Silvanigrellaceae</taxon>
        <taxon>Fluviispira</taxon>
    </lineage>
</organism>
<reference evidence="2 3" key="1">
    <citation type="submission" date="2018-12" db="EMBL/GenBank/DDBJ databases">
        <title>Rubrispira sanarue gen. nov., sp., nov., a member of the order Silvanigrellales, isolated from a brackish lake in Hamamatsu Japan.</title>
        <authorList>
            <person name="Maejima Y."/>
            <person name="Iino T."/>
            <person name="Muraguchi Y."/>
            <person name="Fukuda K."/>
            <person name="Nojiri H."/>
            <person name="Ohkuma M."/>
            <person name="Moriuchi R."/>
            <person name="Dohra H."/>
            <person name="Kimbara K."/>
            <person name="Shintani M."/>
        </authorList>
    </citation>
    <scope>NUCLEOTIDE SEQUENCE [LARGE SCALE GENOMIC DNA]</scope>
    <source>
        <strain evidence="2 3">RF1110005</strain>
    </source>
</reference>
<sequence>MLMTSEIKVGLFALVGASVLTTTAFVLGGNPFASKKQHFHTILNNVGGVAERTQIRASGVKVGEVTSVEILPDGARINFDVDSNVKIPSGSYLEIKSRGILGDVYIEIVRNLKGTGEMKSGDQLPRNPESNDMETLMTNLNAIARDIKKISGSLANVLGTSDGETSIKNIVANIEGVTSDLREITGSQKENLKEAIQGLRDTSVRLSKLIERNDAKIDQIIADVKTFTTELRQISTPENREKIESIITSVEAAAGSIKRMAAKIENGEGTLGQLIAKEETAEEVKATLKSIQDAVRPISQLKITVQDRAEARLANAVPGDKYTNELNILLSTRPDRYYLLGVTNAAYARKVTNSTTTTTTTGNTSVTNTQENVPEDVNKLRYNLQVSQRFGFMSLRLGLFSSSAGLATDFYVFKDKLVGTMEISQFNGVPIPSDTLYGNRGFINLKLFVNYFITPNFFVTGGVDGLVISDKPFPFLGAGISISDDDLKGLVGIASIAK</sequence>
<dbReference type="InterPro" id="IPR052336">
    <property type="entry name" value="MlaD_Phospholipid_Transporter"/>
</dbReference>
<keyword evidence="3" id="KW-1185">Reference proteome</keyword>
<protein>
    <submittedName>
        <fullName evidence="2">MCE family protein</fullName>
    </submittedName>
</protein>
<dbReference type="OrthoDB" id="5290475at2"/>
<gene>
    <name evidence="2" type="ORF">JCM31447_21330</name>
</gene>
<dbReference type="KEGG" id="sbf:JCM31447_21330"/>
<dbReference type="InterPro" id="IPR003399">
    <property type="entry name" value="Mce/MlaD"/>
</dbReference>
<proteinExistence type="predicted"/>
<evidence type="ECO:0000313" key="3">
    <source>
        <dbReference type="Proteomes" id="UP000291236"/>
    </source>
</evidence>
<evidence type="ECO:0000259" key="1">
    <source>
        <dbReference type="Pfam" id="PF02470"/>
    </source>
</evidence>